<gene>
    <name evidence="3" type="ORF">D1800_17970</name>
</gene>
<dbReference type="EMBL" id="RTWO01000021">
    <property type="protein sequence ID" value="MKC76519.1"/>
    <property type="molecule type" value="Genomic_DNA"/>
</dbReference>
<organism evidence="3">
    <name type="scientific">Salmonella enterica subsp. enterica serovar Denver</name>
    <dbReference type="NCBI Taxonomy" id="1954177"/>
    <lineage>
        <taxon>Bacteria</taxon>
        <taxon>Pseudomonadati</taxon>
        <taxon>Pseudomonadota</taxon>
        <taxon>Gammaproteobacteria</taxon>
        <taxon>Enterobacterales</taxon>
        <taxon>Enterobacteriaceae</taxon>
        <taxon>Salmonella</taxon>
    </lineage>
</organism>
<proteinExistence type="inferred from homology"/>
<accession>A0A657FRR9</accession>
<evidence type="ECO:0000313" key="3">
    <source>
        <dbReference type="EMBL" id="MKC76519.1"/>
    </source>
</evidence>
<feature type="domain" description="LysR substrate-binding" evidence="2">
    <location>
        <begin position="19"/>
        <end position="124"/>
    </location>
</feature>
<dbReference type="Pfam" id="PF03466">
    <property type="entry name" value="LysR_substrate"/>
    <property type="match status" value="1"/>
</dbReference>
<dbReference type="PANTHER" id="PTHR30537">
    <property type="entry name" value="HTH-TYPE TRANSCRIPTIONAL REGULATOR"/>
    <property type="match status" value="1"/>
</dbReference>
<dbReference type="SUPFAM" id="SSF53850">
    <property type="entry name" value="Periplasmic binding protein-like II"/>
    <property type="match status" value="1"/>
</dbReference>
<feature type="non-terminal residue" evidence="3">
    <location>
        <position position="1"/>
    </location>
</feature>
<dbReference type="AlphaFoldDB" id="A0A657FRR9"/>
<protein>
    <submittedName>
        <fullName evidence="3">LysR family transcriptional regulator</fullName>
    </submittedName>
</protein>
<dbReference type="PANTHER" id="PTHR30537:SF5">
    <property type="entry name" value="HTH-TYPE TRANSCRIPTIONAL ACTIVATOR TTDR-RELATED"/>
    <property type="match status" value="1"/>
</dbReference>
<evidence type="ECO:0000256" key="1">
    <source>
        <dbReference type="ARBA" id="ARBA00009437"/>
    </source>
</evidence>
<comment type="caution">
    <text evidence="3">The sequence shown here is derived from an EMBL/GenBank/DDBJ whole genome shotgun (WGS) entry which is preliminary data.</text>
</comment>
<dbReference type="InterPro" id="IPR005119">
    <property type="entry name" value="LysR_subst-bd"/>
</dbReference>
<reference evidence="3" key="1">
    <citation type="submission" date="2018-09" db="EMBL/GenBank/DDBJ databases">
        <authorList>
            <consortium name="GenomeTrakr network: Whole genome sequencing for foodborne pathogen traceback"/>
        </authorList>
    </citation>
    <scope>NUCLEOTIDE SEQUENCE [LARGE SCALE GENOMIC DNA]</scope>
    <source>
        <strain evidence="3">FDA00013424</strain>
    </source>
</reference>
<sequence>GDSVPPEKITCGEWLAEQKLIHDDTLHPGANFPSWEEVLAATQAPATRYTGLHINSTSAVIMATLSGQGVAIVRRALVEQLIATGQLIQLHPNIRWPLTWSYYIVTPQKAVMRPEVKVFHDWLINDILIKNSPTS</sequence>
<evidence type="ECO:0000259" key="2">
    <source>
        <dbReference type="Pfam" id="PF03466"/>
    </source>
</evidence>
<dbReference type="Gene3D" id="3.40.190.10">
    <property type="entry name" value="Periplasmic binding protein-like II"/>
    <property type="match status" value="2"/>
</dbReference>
<comment type="similarity">
    <text evidence="1">Belongs to the LysR transcriptional regulatory family.</text>
</comment>
<dbReference type="Proteomes" id="UP000839516">
    <property type="component" value="Unassembled WGS sequence"/>
</dbReference>
<dbReference type="InterPro" id="IPR058163">
    <property type="entry name" value="LysR-type_TF_proteobact-type"/>
</dbReference>
<name>A0A657FRR9_SALET</name>